<protein>
    <recommendedName>
        <fullName evidence="5">DUF4852 domain-containing protein</fullName>
    </recommendedName>
</protein>
<evidence type="ECO:0000256" key="2">
    <source>
        <dbReference type="SAM" id="SignalP"/>
    </source>
</evidence>
<gene>
    <name evidence="3" type="ORF">GRI91_00985</name>
</gene>
<dbReference type="PROSITE" id="PS51257">
    <property type="entry name" value="PROKAR_LIPOPROTEIN"/>
    <property type="match status" value="1"/>
</dbReference>
<name>A0A6I4T2J7_9SPHN</name>
<feature type="region of interest" description="Disordered" evidence="1">
    <location>
        <begin position="95"/>
        <end position="130"/>
    </location>
</feature>
<evidence type="ECO:0000313" key="4">
    <source>
        <dbReference type="Proteomes" id="UP000438476"/>
    </source>
</evidence>
<organism evidence="3 4">
    <name type="scientific">Altericroceibacterium endophyticum</name>
    <dbReference type="NCBI Taxonomy" id="1808508"/>
    <lineage>
        <taxon>Bacteria</taxon>
        <taxon>Pseudomonadati</taxon>
        <taxon>Pseudomonadota</taxon>
        <taxon>Alphaproteobacteria</taxon>
        <taxon>Sphingomonadales</taxon>
        <taxon>Erythrobacteraceae</taxon>
        <taxon>Altericroceibacterium</taxon>
    </lineage>
</organism>
<sequence length="291" mass="31711">MISSLARRFAAPTALLASTCLLSSCFLSPGQFQSELDLQKSGAFSYSYDGEIYLLALSKLADLADEADSSRGEFIAQLCYDDDFTERPCSEEELAEQKRQWEEDRSAARAEKKKESEAVSAMLGGVDPADPEAAEDLAERLERQKGWDKVDYVGDGLFNVSFHIESELTHDFVFPTFEGFPMGNVFVSANLRKGNIVRIDAPGFASQGGGNPMAGLLTGMAGMFDAMGDDAELDTPNLPQMEGTLRITTNAQILANNTDAGPQPDGQNQSLEWEINRRTKSAPMALIQLAK</sequence>
<reference evidence="3 4" key="1">
    <citation type="submission" date="2019-12" db="EMBL/GenBank/DDBJ databases">
        <title>Genomic-based taxomic classification of the family Erythrobacteraceae.</title>
        <authorList>
            <person name="Xu L."/>
        </authorList>
    </citation>
    <scope>NUCLEOTIDE SEQUENCE [LARGE SCALE GENOMIC DNA]</scope>
    <source>
        <strain evidence="3 4">LMG 29518</strain>
    </source>
</reference>
<feature type="signal peptide" evidence="2">
    <location>
        <begin position="1"/>
        <end position="17"/>
    </location>
</feature>
<dbReference type="Proteomes" id="UP000438476">
    <property type="component" value="Unassembled WGS sequence"/>
</dbReference>
<keyword evidence="2" id="KW-0732">Signal</keyword>
<feature type="chain" id="PRO_5026087423" description="DUF4852 domain-containing protein" evidence="2">
    <location>
        <begin position="18"/>
        <end position="291"/>
    </location>
</feature>
<dbReference type="EMBL" id="WTYT01000001">
    <property type="protein sequence ID" value="MXO64333.1"/>
    <property type="molecule type" value="Genomic_DNA"/>
</dbReference>
<accession>A0A6I4T2J7</accession>
<proteinExistence type="predicted"/>
<evidence type="ECO:0008006" key="5">
    <source>
        <dbReference type="Google" id="ProtNLM"/>
    </source>
</evidence>
<feature type="compositionally biased region" description="Basic and acidic residues" evidence="1">
    <location>
        <begin position="95"/>
        <end position="117"/>
    </location>
</feature>
<dbReference type="AlphaFoldDB" id="A0A6I4T2J7"/>
<keyword evidence="4" id="KW-1185">Reference proteome</keyword>
<evidence type="ECO:0000256" key="1">
    <source>
        <dbReference type="SAM" id="MobiDB-lite"/>
    </source>
</evidence>
<comment type="caution">
    <text evidence="3">The sequence shown here is derived from an EMBL/GenBank/DDBJ whole genome shotgun (WGS) entry which is preliminary data.</text>
</comment>
<evidence type="ECO:0000313" key="3">
    <source>
        <dbReference type="EMBL" id="MXO64333.1"/>
    </source>
</evidence>
<dbReference type="OrthoDB" id="7390084at2"/>